<keyword evidence="1" id="KW-0472">Membrane</keyword>
<name>A0ABQ1MH97_9BACT</name>
<evidence type="ECO:0000313" key="3">
    <source>
        <dbReference type="Proteomes" id="UP000635885"/>
    </source>
</evidence>
<reference evidence="3" key="1">
    <citation type="journal article" date="2019" name="Int. J. Syst. Evol. Microbiol.">
        <title>The Global Catalogue of Microorganisms (GCM) 10K type strain sequencing project: providing services to taxonomists for standard genome sequencing and annotation.</title>
        <authorList>
            <consortium name="The Broad Institute Genomics Platform"/>
            <consortium name="The Broad Institute Genome Sequencing Center for Infectious Disease"/>
            <person name="Wu L."/>
            <person name="Ma J."/>
        </authorList>
    </citation>
    <scope>NUCLEOTIDE SEQUENCE [LARGE SCALE GENOMIC DNA]</scope>
    <source>
        <strain evidence="3">CGMCC 1.12479</strain>
    </source>
</reference>
<comment type="caution">
    <text evidence="2">The sequence shown here is derived from an EMBL/GenBank/DDBJ whole genome shotgun (WGS) entry which is preliminary data.</text>
</comment>
<gene>
    <name evidence="2" type="ORF">GCM10010993_15350</name>
</gene>
<accession>A0ABQ1MH97</accession>
<evidence type="ECO:0000256" key="1">
    <source>
        <dbReference type="SAM" id="Phobius"/>
    </source>
</evidence>
<sequence>MMKLIFKSSGLVLIFMVFFSSSVFSQKFILLQKGANEKNRLKYEIGETFIYKTKKNDFYITDVIKDIQKDIIVLSENVLLPEDITSIYILNKDPRNSSLKNLTYLSYGAGVVLMSANVINSLYQDGSIRFESGGLITSGILFASGFTFSKIRYKHFKIHKRNKIQLITLYGD</sequence>
<dbReference type="RefSeq" id="WP_188441400.1">
    <property type="nucleotide sequence ID" value="NZ_BMFD01000004.1"/>
</dbReference>
<keyword evidence="1" id="KW-1133">Transmembrane helix</keyword>
<dbReference type="Proteomes" id="UP000635885">
    <property type="component" value="Unassembled WGS sequence"/>
</dbReference>
<feature type="transmembrane region" description="Helical" evidence="1">
    <location>
        <begin position="135"/>
        <end position="153"/>
    </location>
</feature>
<protein>
    <submittedName>
        <fullName evidence="2">Uncharacterized protein</fullName>
    </submittedName>
</protein>
<organism evidence="2 3">
    <name type="scientific">Belliella aquatica</name>
    <dbReference type="NCBI Taxonomy" id="1323734"/>
    <lineage>
        <taxon>Bacteria</taxon>
        <taxon>Pseudomonadati</taxon>
        <taxon>Bacteroidota</taxon>
        <taxon>Cytophagia</taxon>
        <taxon>Cytophagales</taxon>
        <taxon>Cyclobacteriaceae</taxon>
        <taxon>Belliella</taxon>
    </lineage>
</organism>
<feature type="transmembrane region" description="Helical" evidence="1">
    <location>
        <begin position="102"/>
        <end position="123"/>
    </location>
</feature>
<evidence type="ECO:0000313" key="2">
    <source>
        <dbReference type="EMBL" id="GGC37428.1"/>
    </source>
</evidence>
<proteinExistence type="predicted"/>
<keyword evidence="1" id="KW-0812">Transmembrane</keyword>
<keyword evidence="3" id="KW-1185">Reference proteome</keyword>
<dbReference type="EMBL" id="BMFD01000004">
    <property type="protein sequence ID" value="GGC37428.1"/>
    <property type="molecule type" value="Genomic_DNA"/>
</dbReference>